<gene>
    <name evidence="1" type="ORF">V3391_06440</name>
</gene>
<dbReference type="Proteomes" id="UP001358324">
    <property type="component" value="Unassembled WGS sequence"/>
</dbReference>
<accession>A0ABU7WEC3</accession>
<proteinExistence type="predicted"/>
<organism evidence="1 2">
    <name type="scientific">Luteimonas flava</name>
    <dbReference type="NCBI Taxonomy" id="3115822"/>
    <lineage>
        <taxon>Bacteria</taxon>
        <taxon>Pseudomonadati</taxon>
        <taxon>Pseudomonadota</taxon>
        <taxon>Gammaproteobacteria</taxon>
        <taxon>Lysobacterales</taxon>
        <taxon>Lysobacteraceae</taxon>
        <taxon>Luteimonas</taxon>
    </lineage>
</organism>
<evidence type="ECO:0000313" key="1">
    <source>
        <dbReference type="EMBL" id="MEF3081850.1"/>
    </source>
</evidence>
<keyword evidence="2" id="KW-1185">Reference proteome</keyword>
<protein>
    <submittedName>
        <fullName evidence="1">Uncharacterized protein</fullName>
    </submittedName>
</protein>
<dbReference type="RefSeq" id="WP_332077564.1">
    <property type="nucleotide sequence ID" value="NZ_JAZHBM010000001.1"/>
</dbReference>
<comment type="caution">
    <text evidence="1">The sequence shown here is derived from an EMBL/GenBank/DDBJ whole genome shotgun (WGS) entry which is preliminary data.</text>
</comment>
<sequence length="199" mass="22759">MTPEEISDVVRRMDDHAMQFDRQKGTFRQFAKEQRAISQVLTDYGDTGQANSKLAWDAFNFACAGADTDGLYLHVEDLTLDHTPADQQAFLKIDRTTHKPLAEMTEVELLAFGRLLSNDLTSWIETFNYRGKTYREFWDQYAAEASQLEALARFERAPAQVREMASAVREIPLDKHYDPARLIPPRSLDDPIFDLAAAR</sequence>
<name>A0ABU7WEC3_9GAMM</name>
<dbReference type="EMBL" id="JAZHBM010000001">
    <property type="protein sequence ID" value="MEF3081850.1"/>
    <property type="molecule type" value="Genomic_DNA"/>
</dbReference>
<reference evidence="1 2" key="1">
    <citation type="submission" date="2024-01" db="EMBL/GenBank/DDBJ databases">
        <title>Novel species of the genus Luteimonas isolated from rivers.</title>
        <authorList>
            <person name="Lu H."/>
        </authorList>
    </citation>
    <scope>NUCLEOTIDE SEQUENCE [LARGE SCALE GENOMIC DNA]</scope>
    <source>
        <strain evidence="1 2">SMYT11W</strain>
    </source>
</reference>
<evidence type="ECO:0000313" key="2">
    <source>
        <dbReference type="Proteomes" id="UP001358324"/>
    </source>
</evidence>